<dbReference type="AlphaFoldDB" id="A0A9P5CT49"/>
<feature type="compositionally biased region" description="Low complexity" evidence="1">
    <location>
        <begin position="58"/>
        <end position="87"/>
    </location>
</feature>
<dbReference type="EMBL" id="MU032344">
    <property type="protein sequence ID" value="KAF3769953.1"/>
    <property type="molecule type" value="Genomic_DNA"/>
</dbReference>
<proteinExistence type="predicted"/>
<feature type="region of interest" description="Disordered" evidence="1">
    <location>
        <begin position="260"/>
        <end position="282"/>
    </location>
</feature>
<keyword evidence="3" id="KW-1185">Reference proteome</keyword>
<evidence type="ECO:0000313" key="2">
    <source>
        <dbReference type="EMBL" id="KAF3769953.1"/>
    </source>
</evidence>
<feature type="compositionally biased region" description="Polar residues" evidence="1">
    <location>
        <begin position="272"/>
        <end position="282"/>
    </location>
</feature>
<feature type="compositionally biased region" description="Low complexity" evidence="1">
    <location>
        <begin position="34"/>
        <end position="44"/>
    </location>
</feature>
<gene>
    <name evidence="2" type="ORF">M406DRAFT_348970</name>
</gene>
<protein>
    <submittedName>
        <fullName evidence="2">Uncharacterized protein</fullName>
    </submittedName>
</protein>
<reference evidence="2" key="1">
    <citation type="journal article" date="2020" name="Phytopathology">
        <title>Genome sequence of the chestnut blight fungus Cryphonectria parasitica EP155: A fundamental resource for an archetypical invasive plant pathogen.</title>
        <authorList>
            <person name="Crouch J.A."/>
            <person name="Dawe A."/>
            <person name="Aerts A."/>
            <person name="Barry K."/>
            <person name="Churchill A.C.L."/>
            <person name="Grimwood J."/>
            <person name="Hillman B."/>
            <person name="Milgroom M.G."/>
            <person name="Pangilinan J."/>
            <person name="Smith M."/>
            <person name="Salamov A."/>
            <person name="Schmutz J."/>
            <person name="Yadav J."/>
            <person name="Grigoriev I.V."/>
            <person name="Nuss D."/>
        </authorList>
    </citation>
    <scope>NUCLEOTIDE SEQUENCE</scope>
    <source>
        <strain evidence="2">EP155</strain>
    </source>
</reference>
<evidence type="ECO:0000313" key="3">
    <source>
        <dbReference type="Proteomes" id="UP000803844"/>
    </source>
</evidence>
<dbReference type="GeneID" id="63839565"/>
<dbReference type="Proteomes" id="UP000803844">
    <property type="component" value="Unassembled WGS sequence"/>
</dbReference>
<evidence type="ECO:0000256" key="1">
    <source>
        <dbReference type="SAM" id="MobiDB-lite"/>
    </source>
</evidence>
<dbReference type="RefSeq" id="XP_040780914.1">
    <property type="nucleotide sequence ID" value="XM_040922436.1"/>
</dbReference>
<name>A0A9P5CT49_CRYP1</name>
<dbReference type="OrthoDB" id="5374349at2759"/>
<sequence length="282" mass="29965">MAKEKKAAVDLQKMINETRDRKKAQDTADKIFGKKAAPTAPKKANGASGPVSTRAGVNKRVVSSKAVAKPSSLAARTSGRGGAASTRPKPNLRANRNAQSLANALFRENQNPGTAQVSIVNIRKANGPRRGGLQVAGAAARAGPRPATGLTIKGLAGPHVVEVRGFAPGTTAADVEQATRNQGIAVHSCQLIRTSPTVDADLTCQYRHQMATSHSCPRTTVFLWTDRWGLNRWQWMMAAMEACTAISSWDLPATQIAVGEDEDSEAVEEATTARSDMMHTTT</sequence>
<comment type="caution">
    <text evidence="2">The sequence shown here is derived from an EMBL/GenBank/DDBJ whole genome shotgun (WGS) entry which is preliminary data.</text>
</comment>
<feature type="compositionally biased region" description="Basic and acidic residues" evidence="1">
    <location>
        <begin position="16"/>
        <end position="32"/>
    </location>
</feature>
<feature type="region of interest" description="Disordered" evidence="1">
    <location>
        <begin position="1"/>
        <end position="94"/>
    </location>
</feature>
<accession>A0A9P5CT49</accession>
<organism evidence="2 3">
    <name type="scientific">Cryphonectria parasitica (strain ATCC 38755 / EP155)</name>
    <dbReference type="NCBI Taxonomy" id="660469"/>
    <lineage>
        <taxon>Eukaryota</taxon>
        <taxon>Fungi</taxon>
        <taxon>Dikarya</taxon>
        <taxon>Ascomycota</taxon>
        <taxon>Pezizomycotina</taxon>
        <taxon>Sordariomycetes</taxon>
        <taxon>Sordariomycetidae</taxon>
        <taxon>Diaporthales</taxon>
        <taxon>Cryphonectriaceae</taxon>
        <taxon>Cryphonectria-Endothia species complex</taxon>
        <taxon>Cryphonectria</taxon>
    </lineage>
</organism>